<dbReference type="EMBL" id="JACWUN010000004">
    <property type="protein sequence ID" value="MBD1399999.1"/>
    <property type="molecule type" value="Genomic_DNA"/>
</dbReference>
<dbReference type="RefSeq" id="WP_191154271.1">
    <property type="nucleotide sequence ID" value="NZ_JACWUN010000004.1"/>
</dbReference>
<name>A0A8J6R588_9BACT</name>
<evidence type="ECO:0000313" key="1">
    <source>
        <dbReference type="EMBL" id="MBD1399999.1"/>
    </source>
</evidence>
<gene>
    <name evidence="1" type="ORF">ICT70_04870</name>
</gene>
<sequence>MSNLDQTEEKIILLSIKWLAVKFFEGHRQLLLAWVADYLNDNAVDILRQQMLLDHPDRIKAEELIQKFLDRDLTRPLTRRTTESRMHRNTDWGRTQISKLVGPAQCYVNRRVEHVPDIPLLSGLFGIALLWCQQLAGLSHKHERYIARSKAMDHACSTIRFSPLAITYDANMSSLLRRCDGGKELADLLDKVQTILWQQFDPEKDGKLLVQLFEKESAASSDQPNSERCYIDRTNADNMLEMIATLALAKAFVDQGWRPEKNIFKVGLKLSEGLTLKKNGLTLHIRKGFPEEVKATDRSIELLKAVEYNNASGKQPDIVLCFRCDLQKLDPIYLIADAKRNQKNDGAQYRRMALFSILTDLVAFGHKIGFTVSDKQKGCFDAKVKPCGLLFFKQMKTQQDFDNESVVTAFGFDEYVSLFHEEQNQESTRLIQTVEAIEKSVAEKFRQEAEGHNSSERQP</sequence>
<protein>
    <submittedName>
        <fullName evidence="1">Uncharacterized protein</fullName>
    </submittedName>
</protein>
<evidence type="ECO:0000313" key="2">
    <source>
        <dbReference type="Proteomes" id="UP000632828"/>
    </source>
</evidence>
<comment type="caution">
    <text evidence="1">The sequence shown here is derived from an EMBL/GenBank/DDBJ whole genome shotgun (WGS) entry which is preliminary data.</text>
</comment>
<proteinExistence type="predicted"/>
<accession>A0A8J6R588</accession>
<keyword evidence="2" id="KW-1185">Reference proteome</keyword>
<dbReference type="AlphaFoldDB" id="A0A8J6R588"/>
<reference evidence="1" key="1">
    <citation type="submission" date="2020-09" db="EMBL/GenBank/DDBJ databases">
        <title>Pelobacter alkaliphilus sp. nov., a novel anaerobic arsenate-reducing bacterium from terrestrial mud volcano.</title>
        <authorList>
            <person name="Khomyakova M.A."/>
            <person name="Merkel A.Y."/>
            <person name="Slobodkin A.I."/>
        </authorList>
    </citation>
    <scope>NUCLEOTIDE SEQUENCE</scope>
    <source>
        <strain evidence="1">M08fum</strain>
    </source>
</reference>
<organism evidence="1 2">
    <name type="scientific">Pelovirga terrestris</name>
    <dbReference type="NCBI Taxonomy" id="2771352"/>
    <lineage>
        <taxon>Bacteria</taxon>
        <taxon>Pseudomonadati</taxon>
        <taxon>Thermodesulfobacteriota</taxon>
        <taxon>Desulfuromonadia</taxon>
        <taxon>Geobacterales</taxon>
        <taxon>Geobacteraceae</taxon>
        <taxon>Pelovirga</taxon>
    </lineage>
</organism>
<dbReference type="Proteomes" id="UP000632828">
    <property type="component" value="Unassembled WGS sequence"/>
</dbReference>